<dbReference type="AlphaFoldDB" id="A0A6C0M139"/>
<sequence length="109" mass="12360">MNKGTTKAEKVRDKIMYLRGFLGAQGSESNGMLTTAELKVGERYKQLSDRHASGFDTCKTLSRKEHLRDGKKYGLTFHIGKKRVGKFYNITDKPIFKRCATRRRVASSG</sequence>
<evidence type="ECO:0000313" key="1">
    <source>
        <dbReference type="EMBL" id="QHU36243.1"/>
    </source>
</evidence>
<protein>
    <submittedName>
        <fullName evidence="1">Uncharacterized protein</fullName>
    </submittedName>
</protein>
<reference evidence="1" key="1">
    <citation type="journal article" date="2020" name="Nature">
        <title>Giant virus diversity and host interactions through global metagenomics.</title>
        <authorList>
            <person name="Schulz F."/>
            <person name="Roux S."/>
            <person name="Paez-Espino D."/>
            <person name="Jungbluth S."/>
            <person name="Walsh D.A."/>
            <person name="Denef V.J."/>
            <person name="McMahon K.D."/>
            <person name="Konstantinidis K.T."/>
            <person name="Eloe-Fadrosh E.A."/>
            <person name="Kyrpides N.C."/>
            <person name="Woyke T."/>
        </authorList>
    </citation>
    <scope>NUCLEOTIDE SEQUENCE</scope>
    <source>
        <strain evidence="1">GVMAG-S-1035124-57</strain>
    </source>
</reference>
<dbReference type="EMBL" id="MN740633">
    <property type="protein sequence ID" value="QHU36243.1"/>
    <property type="molecule type" value="Genomic_DNA"/>
</dbReference>
<name>A0A6C0M139_9ZZZZ</name>
<organism evidence="1">
    <name type="scientific">viral metagenome</name>
    <dbReference type="NCBI Taxonomy" id="1070528"/>
    <lineage>
        <taxon>unclassified sequences</taxon>
        <taxon>metagenomes</taxon>
        <taxon>organismal metagenomes</taxon>
    </lineage>
</organism>
<accession>A0A6C0M139</accession>
<proteinExistence type="predicted"/>